<reference evidence="1 2" key="1">
    <citation type="submission" date="2020-08" db="EMBL/GenBank/DDBJ databases">
        <title>Sequencing the genomes of 1000 actinobacteria strains.</title>
        <authorList>
            <person name="Klenk H.-P."/>
        </authorList>
    </citation>
    <scope>NUCLEOTIDE SEQUENCE [LARGE SCALE GENOMIC DNA]</scope>
    <source>
        <strain evidence="1 2">DSM 105498</strain>
    </source>
</reference>
<dbReference type="RefSeq" id="WP_183591137.1">
    <property type="nucleotide sequence ID" value="NZ_JACHWR010000001.1"/>
</dbReference>
<dbReference type="EMBL" id="JACHWR010000001">
    <property type="protein sequence ID" value="MBB3041213.1"/>
    <property type="molecule type" value="Genomic_DNA"/>
</dbReference>
<sequence>MGYDDGECTSPTGAHNFVLAELAPGGRGGLAMVEKCEWCDATAYMPSAGDDPRRPPL</sequence>
<proteinExistence type="predicted"/>
<keyword evidence="2" id="KW-1185">Reference proteome</keyword>
<comment type="caution">
    <text evidence="1">The sequence shown here is derived from an EMBL/GenBank/DDBJ whole genome shotgun (WGS) entry which is preliminary data.</text>
</comment>
<organism evidence="1 2">
    <name type="scientific">Nocardioides soli</name>
    <dbReference type="NCBI Taxonomy" id="1036020"/>
    <lineage>
        <taxon>Bacteria</taxon>
        <taxon>Bacillati</taxon>
        <taxon>Actinomycetota</taxon>
        <taxon>Actinomycetes</taxon>
        <taxon>Propionibacteriales</taxon>
        <taxon>Nocardioidaceae</taxon>
        <taxon>Nocardioides</taxon>
    </lineage>
</organism>
<evidence type="ECO:0000313" key="1">
    <source>
        <dbReference type="EMBL" id="MBB3041213.1"/>
    </source>
</evidence>
<dbReference type="AlphaFoldDB" id="A0A7W4VT09"/>
<evidence type="ECO:0000313" key="2">
    <source>
        <dbReference type="Proteomes" id="UP000589626"/>
    </source>
</evidence>
<name>A0A7W4VT09_9ACTN</name>
<protein>
    <submittedName>
        <fullName evidence="1">Uncharacterized protein</fullName>
    </submittedName>
</protein>
<gene>
    <name evidence="1" type="ORF">FHU40_001014</name>
</gene>
<dbReference type="Proteomes" id="UP000589626">
    <property type="component" value="Unassembled WGS sequence"/>
</dbReference>
<accession>A0A7W4VT09</accession>